<evidence type="ECO:0000313" key="2">
    <source>
        <dbReference type="Proteomes" id="UP001494588"/>
    </source>
</evidence>
<protein>
    <recommendedName>
        <fullName evidence="3">Response regulatory domain-containing protein</fullName>
    </recommendedName>
</protein>
<name>A0ABU9QAW8_9BURK</name>
<reference evidence="1 2" key="1">
    <citation type="submission" date="2024-01" db="EMBL/GenBank/DDBJ databases">
        <title>The diversity of rhizobia nodulating Mimosa spp. in eleven states of Brazil covering several biomes is determined by host plant, location, and edaphic factors.</title>
        <authorList>
            <person name="Rouws L."/>
            <person name="Barauna A."/>
            <person name="Beukes C."/>
            <person name="De Faria S.M."/>
            <person name="Gross E."/>
            <person name="Dos Reis Junior F.B."/>
            <person name="Simon M."/>
            <person name="Maluk M."/>
            <person name="Odee D.W."/>
            <person name="Kenicer G."/>
            <person name="Young J.P.W."/>
            <person name="Reis V.M."/>
            <person name="Zilli J."/>
            <person name="James E.K."/>
        </authorList>
    </citation>
    <scope>NUCLEOTIDE SEQUENCE [LARGE SCALE GENOMIC DNA]</scope>
    <source>
        <strain evidence="1 2">JPY77</strain>
    </source>
</reference>
<dbReference type="Proteomes" id="UP001494588">
    <property type="component" value="Unassembled WGS sequence"/>
</dbReference>
<proteinExistence type="predicted"/>
<evidence type="ECO:0000313" key="1">
    <source>
        <dbReference type="EMBL" id="MEM5286590.1"/>
    </source>
</evidence>
<accession>A0ABU9QAW8</accession>
<comment type="caution">
    <text evidence="1">The sequence shown here is derived from an EMBL/GenBank/DDBJ whole genome shotgun (WGS) entry which is preliminary data.</text>
</comment>
<sequence>MLLQVRRGIQAVPRAFERWYDDARWIAPRVVIVDVSDHSLAAASWFMKSLRDAETRPYRIAIAWPERAEHLTGLADAVVRKPLVLDDLLWIIDRIDSAVAEFSATSNAATFLTDPAGAATDEARI</sequence>
<dbReference type="EMBL" id="JAZHGC010000009">
    <property type="protein sequence ID" value="MEM5286590.1"/>
    <property type="molecule type" value="Genomic_DNA"/>
</dbReference>
<keyword evidence="2" id="KW-1185">Reference proteome</keyword>
<gene>
    <name evidence="1" type="ORF">V4C55_12785</name>
</gene>
<evidence type="ECO:0008006" key="3">
    <source>
        <dbReference type="Google" id="ProtNLM"/>
    </source>
</evidence>
<dbReference type="RefSeq" id="WP_201650393.1">
    <property type="nucleotide sequence ID" value="NZ_CAJHCS010000008.1"/>
</dbReference>
<organism evidence="1 2">
    <name type="scientific">Paraburkholderia sabiae</name>
    <dbReference type="NCBI Taxonomy" id="273251"/>
    <lineage>
        <taxon>Bacteria</taxon>
        <taxon>Pseudomonadati</taxon>
        <taxon>Pseudomonadota</taxon>
        <taxon>Betaproteobacteria</taxon>
        <taxon>Burkholderiales</taxon>
        <taxon>Burkholderiaceae</taxon>
        <taxon>Paraburkholderia</taxon>
    </lineage>
</organism>